<dbReference type="InterPro" id="IPR009057">
    <property type="entry name" value="Homeodomain-like_sf"/>
</dbReference>
<comment type="caution">
    <text evidence="5">The sequence shown here is derived from an EMBL/GenBank/DDBJ whole genome shotgun (WGS) entry which is preliminary data.</text>
</comment>
<feature type="domain" description="HTH tetR-type" evidence="4">
    <location>
        <begin position="20"/>
        <end position="80"/>
    </location>
</feature>
<feature type="DNA-binding region" description="H-T-H motif" evidence="2">
    <location>
        <begin position="43"/>
        <end position="62"/>
    </location>
</feature>
<protein>
    <submittedName>
        <fullName evidence="5">TetR/AcrR family transcriptional regulator</fullName>
    </submittedName>
</protein>
<reference evidence="5 6" key="1">
    <citation type="submission" date="2020-02" db="EMBL/GenBank/DDBJ databases">
        <title>Geodermatophilus sabuli CPCC 205279 I12A-02694.</title>
        <authorList>
            <person name="Jiang Z."/>
        </authorList>
    </citation>
    <scope>NUCLEOTIDE SEQUENCE [LARGE SCALE GENOMIC DNA]</scope>
    <source>
        <strain evidence="5 6">I12A-02694</strain>
    </source>
</reference>
<evidence type="ECO:0000259" key="4">
    <source>
        <dbReference type="PROSITE" id="PS50977"/>
    </source>
</evidence>
<dbReference type="GO" id="GO:0003700">
    <property type="term" value="F:DNA-binding transcription factor activity"/>
    <property type="evidence" value="ECO:0007669"/>
    <property type="project" value="TreeGrafter"/>
</dbReference>
<proteinExistence type="predicted"/>
<evidence type="ECO:0000256" key="2">
    <source>
        <dbReference type="PROSITE-ProRule" id="PRU00335"/>
    </source>
</evidence>
<dbReference type="InterPro" id="IPR001647">
    <property type="entry name" value="HTH_TetR"/>
</dbReference>
<dbReference type="Proteomes" id="UP000470246">
    <property type="component" value="Unassembled WGS sequence"/>
</dbReference>
<organism evidence="5 6">
    <name type="scientific">Geodermatophilus sabuli</name>
    <dbReference type="NCBI Taxonomy" id="1564158"/>
    <lineage>
        <taxon>Bacteria</taxon>
        <taxon>Bacillati</taxon>
        <taxon>Actinomycetota</taxon>
        <taxon>Actinomycetes</taxon>
        <taxon>Geodermatophilales</taxon>
        <taxon>Geodermatophilaceae</taxon>
        <taxon>Geodermatophilus</taxon>
    </lineage>
</organism>
<dbReference type="RefSeq" id="WP_163483242.1">
    <property type="nucleotide sequence ID" value="NZ_JAAGWF010000022.1"/>
</dbReference>
<evidence type="ECO:0000313" key="5">
    <source>
        <dbReference type="EMBL" id="NEK59864.1"/>
    </source>
</evidence>
<name>A0A7K3W6P7_9ACTN</name>
<dbReference type="PANTHER" id="PTHR30055:SF226">
    <property type="entry name" value="HTH-TYPE TRANSCRIPTIONAL REGULATOR PKSA"/>
    <property type="match status" value="1"/>
</dbReference>
<dbReference type="AlphaFoldDB" id="A0A7K3W6P7"/>
<evidence type="ECO:0000256" key="3">
    <source>
        <dbReference type="SAM" id="MobiDB-lite"/>
    </source>
</evidence>
<sequence length="215" mass="23218">MSSDPAAPAGPPRTRSERTADSRALILDAAVACLVEDGYAGASTLAVQARAGVSRGRLLHHFPSRAELLVAAAEHLSTTVLAEVQLRAAALMADQPAGPERVDRAIDLMWATFREPPFWAAVELWTAARTDPELRVALRAEERRLRAAIRAVADGIWGLEIAAAPLYAELCELLFTSMRGVAIVYAFEDRPATTDPHVALWKGLAARMLFARPEG</sequence>
<dbReference type="SUPFAM" id="SSF46689">
    <property type="entry name" value="Homeodomain-like"/>
    <property type="match status" value="1"/>
</dbReference>
<keyword evidence="1 2" id="KW-0238">DNA-binding</keyword>
<accession>A0A7K3W6P7</accession>
<dbReference type="EMBL" id="JAAGWF010000022">
    <property type="protein sequence ID" value="NEK59864.1"/>
    <property type="molecule type" value="Genomic_DNA"/>
</dbReference>
<dbReference type="GO" id="GO:0000976">
    <property type="term" value="F:transcription cis-regulatory region binding"/>
    <property type="evidence" value="ECO:0007669"/>
    <property type="project" value="TreeGrafter"/>
</dbReference>
<gene>
    <name evidence="5" type="ORF">GCU56_18570</name>
</gene>
<dbReference type="PANTHER" id="PTHR30055">
    <property type="entry name" value="HTH-TYPE TRANSCRIPTIONAL REGULATOR RUTR"/>
    <property type="match status" value="1"/>
</dbReference>
<dbReference type="InterPro" id="IPR050109">
    <property type="entry name" value="HTH-type_TetR-like_transc_reg"/>
</dbReference>
<feature type="region of interest" description="Disordered" evidence="3">
    <location>
        <begin position="1"/>
        <end position="20"/>
    </location>
</feature>
<keyword evidence="6" id="KW-1185">Reference proteome</keyword>
<dbReference type="Pfam" id="PF00440">
    <property type="entry name" value="TetR_N"/>
    <property type="match status" value="1"/>
</dbReference>
<dbReference type="PRINTS" id="PR00455">
    <property type="entry name" value="HTHTETR"/>
</dbReference>
<dbReference type="Gene3D" id="1.10.357.10">
    <property type="entry name" value="Tetracycline Repressor, domain 2"/>
    <property type="match status" value="1"/>
</dbReference>
<evidence type="ECO:0000313" key="6">
    <source>
        <dbReference type="Proteomes" id="UP000470246"/>
    </source>
</evidence>
<dbReference type="PROSITE" id="PS50977">
    <property type="entry name" value="HTH_TETR_2"/>
    <property type="match status" value="1"/>
</dbReference>
<evidence type="ECO:0000256" key="1">
    <source>
        <dbReference type="ARBA" id="ARBA00023125"/>
    </source>
</evidence>